<evidence type="ECO:0000256" key="5">
    <source>
        <dbReference type="ARBA" id="ARBA00023157"/>
    </source>
</evidence>
<evidence type="ECO:0000256" key="1">
    <source>
        <dbReference type="ARBA" id="ARBA00022670"/>
    </source>
</evidence>
<dbReference type="Pfam" id="PF00089">
    <property type="entry name" value="Trypsin"/>
    <property type="match status" value="1"/>
</dbReference>
<keyword evidence="9" id="KW-1185">Reference proteome</keyword>
<dbReference type="PANTHER" id="PTHR24253:SF144">
    <property type="entry name" value="CHYMOTRYPSIN-LIKE PROTEASE CTRL-1-RELATED"/>
    <property type="match status" value="1"/>
</dbReference>
<dbReference type="GeneTree" id="ENSGT00940000163852"/>
<dbReference type="GO" id="GO:0006508">
    <property type="term" value="P:proteolysis"/>
    <property type="evidence" value="ECO:0007669"/>
    <property type="project" value="UniProtKB-KW"/>
</dbReference>
<evidence type="ECO:0000256" key="6">
    <source>
        <dbReference type="ARBA" id="ARBA00023180"/>
    </source>
</evidence>
<keyword evidence="4" id="KW-0720">Serine protease</keyword>
<dbReference type="PRINTS" id="PR00722">
    <property type="entry name" value="CHYMOTRYPSIN"/>
</dbReference>
<dbReference type="PANTHER" id="PTHR24253">
    <property type="entry name" value="TRANSMEMBRANE PROTEASE SERINE"/>
    <property type="match status" value="1"/>
</dbReference>
<reference evidence="8" key="2">
    <citation type="submission" date="2025-09" db="UniProtKB">
        <authorList>
            <consortium name="Ensembl"/>
        </authorList>
    </citation>
    <scope>IDENTIFICATION</scope>
</reference>
<proteinExistence type="predicted"/>
<reference evidence="8" key="1">
    <citation type="submission" date="2025-08" db="UniProtKB">
        <authorList>
            <consortium name="Ensembl"/>
        </authorList>
    </citation>
    <scope>IDENTIFICATION</scope>
</reference>
<keyword evidence="6" id="KW-0325">Glycoprotein</keyword>
<keyword evidence="1" id="KW-0645">Protease</keyword>
<dbReference type="Ensembl" id="ENSGMOT00000060896.1">
    <property type="protein sequence ID" value="ENSGMOP00000030969.1"/>
    <property type="gene ID" value="ENSGMOG00000025786.1"/>
</dbReference>
<name>A0A8C5AGC3_GADMO</name>
<organism evidence="8 9">
    <name type="scientific">Gadus morhua</name>
    <name type="common">Atlantic cod</name>
    <dbReference type="NCBI Taxonomy" id="8049"/>
    <lineage>
        <taxon>Eukaryota</taxon>
        <taxon>Metazoa</taxon>
        <taxon>Chordata</taxon>
        <taxon>Craniata</taxon>
        <taxon>Vertebrata</taxon>
        <taxon>Euteleostomi</taxon>
        <taxon>Actinopterygii</taxon>
        <taxon>Neopterygii</taxon>
        <taxon>Teleostei</taxon>
        <taxon>Neoteleostei</taxon>
        <taxon>Acanthomorphata</taxon>
        <taxon>Zeiogadaria</taxon>
        <taxon>Gadariae</taxon>
        <taxon>Gadiformes</taxon>
        <taxon>Gadoidei</taxon>
        <taxon>Gadidae</taxon>
        <taxon>Gadus</taxon>
    </lineage>
</organism>
<evidence type="ECO:0000256" key="3">
    <source>
        <dbReference type="ARBA" id="ARBA00022801"/>
    </source>
</evidence>
<dbReference type="OMA" id="XNIWEAL"/>
<dbReference type="PROSITE" id="PS00134">
    <property type="entry name" value="TRYPSIN_HIS"/>
    <property type="match status" value="1"/>
</dbReference>
<dbReference type="InterPro" id="IPR009003">
    <property type="entry name" value="Peptidase_S1_PA"/>
</dbReference>
<dbReference type="PROSITE" id="PS50240">
    <property type="entry name" value="TRYPSIN_DOM"/>
    <property type="match status" value="1"/>
</dbReference>
<dbReference type="SMART" id="SM00020">
    <property type="entry name" value="Tryp_SPc"/>
    <property type="match status" value="1"/>
</dbReference>
<evidence type="ECO:0000313" key="9">
    <source>
        <dbReference type="Proteomes" id="UP000694546"/>
    </source>
</evidence>
<dbReference type="Proteomes" id="UP000694546">
    <property type="component" value="Chromosome 8"/>
</dbReference>
<sequence>MHTSWTPIVGGVDAAPGTWPWQARLEAVVLCGGSLINNMWVLTAAHCFPTNDTKGVTVFLGHQDQGGSNPNEVSRTVSRILCHPDYNSVTIDNDICLVQLSSSVTFTDYIMPVCLAAEGSTFNSGIINWVTGWGTASLEGGSSSFGSPADILQGVDVPIVGNRECNCSNGLGTITNNMICAGVPAGGKSGDCGGPLVSRQGPLWVQSGVVSFSRGCALPNFPAVYARVSKYQPWILSKITTNQPGFVDFRSVGTDSDSTFNCGTQTSGPGTTATTARECPFVLICEQ</sequence>
<keyword evidence="3" id="KW-0378">Hydrolase</keyword>
<accession>A0A8C5AGC3</accession>
<dbReference type="SUPFAM" id="SSF50494">
    <property type="entry name" value="Trypsin-like serine proteases"/>
    <property type="match status" value="1"/>
</dbReference>
<dbReference type="InterPro" id="IPR001314">
    <property type="entry name" value="Peptidase_S1A"/>
</dbReference>
<keyword evidence="2" id="KW-0732">Signal</keyword>
<dbReference type="Gene3D" id="2.40.10.10">
    <property type="entry name" value="Trypsin-like serine proteases"/>
    <property type="match status" value="2"/>
</dbReference>
<evidence type="ECO:0000313" key="8">
    <source>
        <dbReference type="Ensembl" id="ENSGMOP00000030969.1"/>
    </source>
</evidence>
<dbReference type="InterPro" id="IPR001254">
    <property type="entry name" value="Trypsin_dom"/>
</dbReference>
<dbReference type="FunFam" id="2.40.10.10:FF:000024">
    <property type="entry name" value="Serine protease 53"/>
    <property type="match status" value="1"/>
</dbReference>
<dbReference type="InterPro" id="IPR018114">
    <property type="entry name" value="TRYPSIN_HIS"/>
</dbReference>
<feature type="domain" description="Peptidase S1" evidence="7">
    <location>
        <begin position="8"/>
        <end position="240"/>
    </location>
</feature>
<protein>
    <recommendedName>
        <fullName evidence="7">Peptidase S1 domain-containing protein</fullName>
    </recommendedName>
</protein>
<evidence type="ECO:0000259" key="7">
    <source>
        <dbReference type="PROSITE" id="PS50240"/>
    </source>
</evidence>
<dbReference type="AlphaFoldDB" id="A0A8C5AGC3"/>
<evidence type="ECO:0000256" key="2">
    <source>
        <dbReference type="ARBA" id="ARBA00022729"/>
    </source>
</evidence>
<evidence type="ECO:0000256" key="4">
    <source>
        <dbReference type="ARBA" id="ARBA00022825"/>
    </source>
</evidence>
<dbReference type="InterPro" id="IPR043504">
    <property type="entry name" value="Peptidase_S1_PA_chymotrypsin"/>
</dbReference>
<keyword evidence="5" id="KW-1015">Disulfide bond</keyword>
<dbReference type="GO" id="GO:0004252">
    <property type="term" value="F:serine-type endopeptidase activity"/>
    <property type="evidence" value="ECO:0007669"/>
    <property type="project" value="InterPro"/>
</dbReference>
<dbReference type="CDD" id="cd00190">
    <property type="entry name" value="Tryp_SPc"/>
    <property type="match status" value="1"/>
</dbReference>